<gene>
    <name evidence="2" type="ORF">SAMN02745132_03310</name>
</gene>
<keyword evidence="3" id="KW-1185">Reference proteome</keyword>
<protein>
    <submittedName>
        <fullName evidence="2">GyrI-like small molecule binding domain-containing protein</fullName>
    </submittedName>
</protein>
<dbReference type="Pfam" id="PF06445">
    <property type="entry name" value="GyrI-like"/>
    <property type="match status" value="1"/>
</dbReference>
<evidence type="ECO:0000313" key="3">
    <source>
        <dbReference type="Proteomes" id="UP000190162"/>
    </source>
</evidence>
<proteinExistence type="predicted"/>
<organism evidence="2 3">
    <name type="scientific">Enterovibrio nigricans DSM 22720</name>
    <dbReference type="NCBI Taxonomy" id="1121868"/>
    <lineage>
        <taxon>Bacteria</taxon>
        <taxon>Pseudomonadati</taxon>
        <taxon>Pseudomonadota</taxon>
        <taxon>Gammaproteobacteria</taxon>
        <taxon>Vibrionales</taxon>
        <taxon>Vibrionaceae</taxon>
        <taxon>Enterovibrio</taxon>
    </lineage>
</organism>
<feature type="domain" description="GyrI-like small molecule binding" evidence="1">
    <location>
        <begin position="16"/>
        <end position="88"/>
    </location>
</feature>
<dbReference type="Gene3D" id="3.20.80.10">
    <property type="entry name" value="Regulatory factor, effector binding domain"/>
    <property type="match status" value="1"/>
</dbReference>
<reference evidence="3" key="1">
    <citation type="submission" date="2017-02" db="EMBL/GenBank/DDBJ databases">
        <authorList>
            <person name="Varghese N."/>
            <person name="Submissions S."/>
        </authorList>
    </citation>
    <scope>NUCLEOTIDE SEQUENCE [LARGE SCALE GENOMIC DNA]</scope>
    <source>
        <strain evidence="3">DSM 22720</strain>
    </source>
</reference>
<dbReference type="InterPro" id="IPR011256">
    <property type="entry name" value="Reg_factor_effector_dom_sf"/>
</dbReference>
<dbReference type="EMBL" id="FUXU01000050">
    <property type="protein sequence ID" value="SKA60517.1"/>
    <property type="molecule type" value="Genomic_DNA"/>
</dbReference>
<name>A0A1T4V6D6_9GAMM</name>
<dbReference type="SUPFAM" id="SSF55136">
    <property type="entry name" value="Probable bacterial effector-binding domain"/>
    <property type="match status" value="1"/>
</dbReference>
<evidence type="ECO:0000259" key="1">
    <source>
        <dbReference type="Pfam" id="PF06445"/>
    </source>
</evidence>
<sequence>MGIGCTYNGNIDFSCGYIKKKTMPSGRCAKARFVGSSDSIGIAVRYLYEQWLPQSGETLRDSPLTLERVSFFPFVPEPEAIADIYLPIE</sequence>
<accession>A0A1T4V6D6</accession>
<dbReference type="AlphaFoldDB" id="A0A1T4V6D6"/>
<evidence type="ECO:0000313" key="2">
    <source>
        <dbReference type="EMBL" id="SKA60517.1"/>
    </source>
</evidence>
<dbReference type="InterPro" id="IPR029442">
    <property type="entry name" value="GyrI-like"/>
</dbReference>
<dbReference type="Proteomes" id="UP000190162">
    <property type="component" value="Unassembled WGS sequence"/>
</dbReference>